<keyword evidence="5" id="KW-0067">ATP-binding</keyword>
<proteinExistence type="inferred from homology"/>
<evidence type="ECO:0000256" key="3">
    <source>
        <dbReference type="ARBA" id="ARBA00022741"/>
    </source>
</evidence>
<feature type="domain" description="PI3K/PI4K catalytic" evidence="8">
    <location>
        <begin position="201"/>
        <end position="504"/>
    </location>
</feature>
<dbReference type="PANTHER" id="PTHR45800:SF11">
    <property type="entry name" value="PHOSPHATIDYLINOSITOL 3-KINASE-RELATED PROTEIN KINASE"/>
    <property type="match status" value="1"/>
</dbReference>
<keyword evidence="3" id="KW-0547">Nucleotide-binding</keyword>
<gene>
    <name evidence="9" type="ORF">CHC_T00007435001</name>
</gene>
<dbReference type="PhylomeDB" id="R7QRM1"/>
<dbReference type="AlphaFoldDB" id="R7QRM1"/>
<dbReference type="STRING" id="2769.R7QRM1"/>
<dbReference type="InterPro" id="IPR000403">
    <property type="entry name" value="PI3/4_kinase_cat_dom"/>
</dbReference>
<keyword evidence="10" id="KW-1185">Reference proteome</keyword>
<reference evidence="10" key="1">
    <citation type="journal article" date="2013" name="Proc. Natl. Acad. Sci. U.S.A.">
        <title>Genome structure and metabolic features in the red seaweed Chondrus crispus shed light on evolution of the Archaeplastida.</title>
        <authorList>
            <person name="Collen J."/>
            <person name="Porcel B."/>
            <person name="Carre W."/>
            <person name="Ball S.G."/>
            <person name="Chaparro C."/>
            <person name="Tonon T."/>
            <person name="Barbeyron T."/>
            <person name="Michel G."/>
            <person name="Noel B."/>
            <person name="Valentin K."/>
            <person name="Elias M."/>
            <person name="Artiguenave F."/>
            <person name="Arun A."/>
            <person name="Aury J.M."/>
            <person name="Barbosa-Neto J.F."/>
            <person name="Bothwell J.H."/>
            <person name="Bouget F.Y."/>
            <person name="Brillet L."/>
            <person name="Cabello-Hurtado F."/>
            <person name="Capella-Gutierrez S."/>
            <person name="Charrier B."/>
            <person name="Cladiere L."/>
            <person name="Cock J.M."/>
            <person name="Coelho S.M."/>
            <person name="Colleoni C."/>
            <person name="Czjzek M."/>
            <person name="Da Silva C."/>
            <person name="Delage L."/>
            <person name="Denoeud F."/>
            <person name="Deschamps P."/>
            <person name="Dittami S.M."/>
            <person name="Gabaldon T."/>
            <person name="Gachon C.M."/>
            <person name="Groisillier A."/>
            <person name="Herve C."/>
            <person name="Jabbari K."/>
            <person name="Katinka M."/>
            <person name="Kloareg B."/>
            <person name="Kowalczyk N."/>
            <person name="Labadie K."/>
            <person name="Leblanc C."/>
            <person name="Lopez P.J."/>
            <person name="McLachlan D.H."/>
            <person name="Meslet-Cladiere L."/>
            <person name="Moustafa A."/>
            <person name="Nehr Z."/>
            <person name="Nyvall Collen P."/>
            <person name="Panaud O."/>
            <person name="Partensky F."/>
            <person name="Poulain J."/>
            <person name="Rensing S.A."/>
            <person name="Rousvoal S."/>
            <person name="Samson G."/>
            <person name="Symeonidi A."/>
            <person name="Weissenbach J."/>
            <person name="Zambounis A."/>
            <person name="Wincker P."/>
            <person name="Boyen C."/>
        </authorList>
    </citation>
    <scope>NUCLEOTIDE SEQUENCE [LARGE SCALE GENOMIC DNA]</scope>
    <source>
        <strain evidence="10">cv. Stackhouse</strain>
    </source>
</reference>
<keyword evidence="2" id="KW-0808">Transferase</keyword>
<evidence type="ECO:0000256" key="7">
    <source>
        <dbReference type="SAM" id="MobiDB-lite"/>
    </source>
</evidence>
<dbReference type="PROSITE" id="PS50290">
    <property type="entry name" value="PI3_4_KINASE_3"/>
    <property type="match status" value="1"/>
</dbReference>
<dbReference type="Proteomes" id="UP000012073">
    <property type="component" value="Unassembled WGS sequence"/>
</dbReference>
<dbReference type="Gramene" id="CDF40799">
    <property type="protein sequence ID" value="CDF40799"/>
    <property type="gene ID" value="CHC_T00007435001"/>
</dbReference>
<name>R7QRM1_CHOCR</name>
<evidence type="ECO:0000256" key="2">
    <source>
        <dbReference type="ARBA" id="ARBA00022679"/>
    </source>
</evidence>
<dbReference type="GeneID" id="17318808"/>
<evidence type="ECO:0000313" key="10">
    <source>
        <dbReference type="Proteomes" id="UP000012073"/>
    </source>
</evidence>
<dbReference type="PANTHER" id="PTHR45800">
    <property type="entry name" value="PHOSPHATIDYLINOSITOL 4-KINASE GAMMA"/>
    <property type="match status" value="1"/>
</dbReference>
<comment type="similarity">
    <text evidence="1">Belongs to the PI3/PI4-kinase family. Type II PI4K subfamily.</text>
</comment>
<evidence type="ECO:0000256" key="6">
    <source>
        <dbReference type="SAM" id="Coils"/>
    </source>
</evidence>
<organism evidence="9 10">
    <name type="scientific">Chondrus crispus</name>
    <name type="common">Carrageen Irish moss</name>
    <name type="synonym">Polymorpha crispa</name>
    <dbReference type="NCBI Taxonomy" id="2769"/>
    <lineage>
        <taxon>Eukaryota</taxon>
        <taxon>Rhodophyta</taxon>
        <taxon>Florideophyceae</taxon>
        <taxon>Rhodymeniophycidae</taxon>
        <taxon>Gigartinales</taxon>
        <taxon>Gigartinaceae</taxon>
        <taxon>Chondrus</taxon>
    </lineage>
</organism>
<keyword evidence="6" id="KW-0175">Coiled coil</keyword>
<dbReference type="GO" id="GO:0016301">
    <property type="term" value="F:kinase activity"/>
    <property type="evidence" value="ECO:0007669"/>
    <property type="project" value="UniProtKB-KW"/>
</dbReference>
<dbReference type="GO" id="GO:0005524">
    <property type="term" value="F:ATP binding"/>
    <property type="evidence" value="ECO:0007669"/>
    <property type="project" value="UniProtKB-KW"/>
</dbReference>
<dbReference type="RefSeq" id="XP_005711093.1">
    <property type="nucleotide sequence ID" value="XM_005711036.1"/>
</dbReference>
<protein>
    <recommendedName>
        <fullName evidence="8">PI3K/PI4K catalytic domain-containing protein</fullName>
    </recommendedName>
</protein>
<dbReference type="Pfam" id="PF00454">
    <property type="entry name" value="PI3_PI4_kinase"/>
    <property type="match status" value="1"/>
</dbReference>
<accession>R7QRM1</accession>
<sequence>MSAVKSSLDPDFFTPLGTSLPSNAHRSFHASHSHMPTPSLLSQDDLATVWSSSRPSVELVSRAAKKWVSGHPNGRLDIPRDATFDDRILRFEPWDFSEVALATDEVRTAFQRGSARAERPPREGVCGTYFIRGGNGDVLCVFKPVDEEATDIDMSPPALPAPQPISLRFGEDNGSEFSLGPAHGGFSSSPLSPLPDSFNYFLHRTKSLSSDSGDEGITNESFSGRSGGFHAGEGAYKEVAAYLLDHDRFARVPQTALATCKFSSDVPEKNQKAKHIRAHSISTTGGDDVFEDDVIEKSTVGSPDDSFSRMRTKMGALQVFMKNVGDADDFGPGVFDKEQVQRIAILDIRTLNHDRHGGNILVTKSIAPNRRYNLVPIDHGYILPETVQSIPWPVWMDWPMVREPLSDRLKNYIAHLDADSEANILDNELDGKLLPGSLQGLKIATMLLQKGVAAGLTLYDIGLMMYSRRDEPYHVSELTKLINEAEEANVARERNFSDLEVKIHPPLPISGDDHLHRRHQSMSSLYVPESFSEDYVTKYAKRRIHDVIALAAAKKENEKKRNSTGGRKIPRSRSIPDFGVRIKPLQAIVNMPEGGLVPAPTPASSPVATTSRSHLPTESLEAQMFSRGRAPCPQFQIPIDDGMSRIALPEPIPMPAPDTSLFRHPSVPVPLKVGRDPQPLVMDRLSSGGLPPLFKPSVRKSSPVAPQEFMAWETGSS</sequence>
<evidence type="ECO:0000313" key="9">
    <source>
        <dbReference type="EMBL" id="CDF40799.1"/>
    </source>
</evidence>
<evidence type="ECO:0000256" key="1">
    <source>
        <dbReference type="ARBA" id="ARBA00008941"/>
    </source>
</evidence>
<dbReference type="KEGG" id="ccp:CHC_T00007435001"/>
<evidence type="ECO:0000256" key="5">
    <source>
        <dbReference type="ARBA" id="ARBA00022840"/>
    </source>
</evidence>
<dbReference type="EMBL" id="HG002251">
    <property type="protein sequence ID" value="CDF40799.1"/>
    <property type="molecule type" value="Genomic_DNA"/>
</dbReference>
<dbReference type="OrthoDB" id="5839at2759"/>
<evidence type="ECO:0000256" key="4">
    <source>
        <dbReference type="ARBA" id="ARBA00022777"/>
    </source>
</evidence>
<dbReference type="InterPro" id="IPR044571">
    <property type="entry name" value="P4KG1-8"/>
</dbReference>
<feature type="coiled-coil region" evidence="6">
    <location>
        <begin position="475"/>
        <end position="502"/>
    </location>
</feature>
<keyword evidence="4" id="KW-0418">Kinase</keyword>
<evidence type="ECO:0000259" key="8">
    <source>
        <dbReference type="PROSITE" id="PS50290"/>
    </source>
</evidence>
<feature type="region of interest" description="Disordered" evidence="7">
    <location>
        <begin position="555"/>
        <end position="575"/>
    </location>
</feature>